<dbReference type="PANTHER" id="PTHR13126:SF0">
    <property type="entry name" value="ATP SYNTHASE MITOCHONDRIAL F1 COMPLEX ASSEMBLY FACTOR 1"/>
    <property type="match status" value="1"/>
</dbReference>
<feature type="region of interest" description="Disordered" evidence="5">
    <location>
        <begin position="108"/>
        <end position="127"/>
    </location>
</feature>
<evidence type="ECO:0008006" key="8">
    <source>
        <dbReference type="Google" id="ProtNLM"/>
    </source>
</evidence>
<dbReference type="OrthoDB" id="284854at2759"/>
<dbReference type="Proteomes" id="UP000015104">
    <property type="component" value="Unassembled WGS sequence"/>
</dbReference>
<keyword evidence="3" id="KW-0809">Transit peptide</keyword>
<proteinExistence type="inferred from homology"/>
<keyword evidence="7" id="KW-1185">Reference proteome</keyword>
<dbReference type="KEGG" id="tut:107372086"/>
<sequence>MFRMMLPNLIKKEIRKNTFSLPYSWSLQDHLCRSLKDDASTTKSSLPTASSSTNILKDSEGIETNPFYNKYADKIKKVVNNEGIKIAEKIEKNLEEIATLNKIPESQRVATKTKKSKDPKEVGPKIGGFPGNRTLKDIVNLEMLLKLDADSISEVWSEYHRLKSKCIYAVIPGEKYKTIYETGKKYPLFIFPVPKTESSAGDDKNNDQSGYQIYLGSFNYHQIHFTPLISYHAHQENAPAAMTLRHYPEISEEKGIVLMEGYYDDKILNSMEAQCLANQVQIFYGANDLTKNLLLHKFNKDPKSFDYNEVIDQFEKGLL</sequence>
<dbReference type="STRING" id="32264.T1K022"/>
<protein>
    <recommendedName>
        <fullName evidence="8">ATP synthase mitochondrial F1 complex assembly factor 1</fullName>
    </recommendedName>
</protein>
<evidence type="ECO:0000256" key="3">
    <source>
        <dbReference type="ARBA" id="ARBA00022946"/>
    </source>
</evidence>
<name>T1K022_TETUR</name>
<dbReference type="InterPro" id="IPR010591">
    <property type="entry name" value="ATP11"/>
</dbReference>
<evidence type="ECO:0000313" key="6">
    <source>
        <dbReference type="EnsemblMetazoa" id="tetur03g06140.1"/>
    </source>
</evidence>
<evidence type="ECO:0000256" key="2">
    <source>
        <dbReference type="ARBA" id="ARBA00009116"/>
    </source>
</evidence>
<gene>
    <name evidence="6" type="primary">107372086</name>
</gene>
<dbReference type="Pfam" id="PF06644">
    <property type="entry name" value="ATP11"/>
    <property type="match status" value="1"/>
</dbReference>
<dbReference type="GO" id="GO:0033615">
    <property type="term" value="P:mitochondrial proton-transporting ATP synthase complex assembly"/>
    <property type="evidence" value="ECO:0007669"/>
    <property type="project" value="TreeGrafter"/>
</dbReference>
<dbReference type="AlphaFoldDB" id="T1K022"/>
<dbReference type="PANTHER" id="PTHR13126">
    <property type="entry name" value="CHAPERONE ATP11"/>
    <property type="match status" value="1"/>
</dbReference>
<reference evidence="6" key="2">
    <citation type="submission" date="2015-06" db="UniProtKB">
        <authorList>
            <consortium name="EnsemblMetazoa"/>
        </authorList>
    </citation>
    <scope>IDENTIFICATION</scope>
</reference>
<dbReference type="eggNOG" id="KOG3281">
    <property type="taxonomic scope" value="Eukaryota"/>
</dbReference>
<accession>T1K022</accession>
<organism evidence="6 7">
    <name type="scientific">Tetranychus urticae</name>
    <name type="common">Two-spotted spider mite</name>
    <dbReference type="NCBI Taxonomy" id="32264"/>
    <lineage>
        <taxon>Eukaryota</taxon>
        <taxon>Metazoa</taxon>
        <taxon>Ecdysozoa</taxon>
        <taxon>Arthropoda</taxon>
        <taxon>Chelicerata</taxon>
        <taxon>Arachnida</taxon>
        <taxon>Acari</taxon>
        <taxon>Acariformes</taxon>
        <taxon>Trombidiformes</taxon>
        <taxon>Prostigmata</taxon>
        <taxon>Eleutherengona</taxon>
        <taxon>Raphignathae</taxon>
        <taxon>Tetranychoidea</taxon>
        <taxon>Tetranychidae</taxon>
        <taxon>Tetranychus</taxon>
    </lineage>
</organism>
<dbReference type="EnsemblMetazoa" id="tetur03g06140.1">
    <property type="protein sequence ID" value="tetur03g06140.1"/>
    <property type="gene ID" value="tetur03g06140"/>
</dbReference>
<evidence type="ECO:0000313" key="7">
    <source>
        <dbReference type="Proteomes" id="UP000015104"/>
    </source>
</evidence>
<evidence type="ECO:0000256" key="4">
    <source>
        <dbReference type="ARBA" id="ARBA00023128"/>
    </source>
</evidence>
<reference evidence="7" key="1">
    <citation type="submission" date="2011-08" db="EMBL/GenBank/DDBJ databases">
        <authorList>
            <person name="Rombauts S."/>
        </authorList>
    </citation>
    <scope>NUCLEOTIDE SEQUENCE</scope>
    <source>
        <strain evidence="7">London</strain>
    </source>
</reference>
<dbReference type="HOGENOM" id="CLU_067356_1_0_1"/>
<comment type="subcellular location">
    <subcellularLocation>
        <location evidence="1">Mitochondrion</location>
    </subcellularLocation>
</comment>
<evidence type="ECO:0000256" key="1">
    <source>
        <dbReference type="ARBA" id="ARBA00004173"/>
    </source>
</evidence>
<comment type="similarity">
    <text evidence="2">Belongs to the ATP11 family.</text>
</comment>
<evidence type="ECO:0000256" key="5">
    <source>
        <dbReference type="SAM" id="MobiDB-lite"/>
    </source>
</evidence>
<keyword evidence="4" id="KW-0496">Mitochondrion</keyword>
<dbReference type="EMBL" id="CAEY01001131">
    <property type="status" value="NOT_ANNOTATED_CDS"/>
    <property type="molecule type" value="Genomic_DNA"/>
</dbReference>
<dbReference type="GO" id="GO:0005739">
    <property type="term" value="C:mitochondrion"/>
    <property type="evidence" value="ECO:0007669"/>
    <property type="project" value="UniProtKB-SubCell"/>
</dbReference>